<dbReference type="SUPFAM" id="SSF56024">
    <property type="entry name" value="Phospholipase D/nuclease"/>
    <property type="match status" value="2"/>
</dbReference>
<evidence type="ECO:0000256" key="8">
    <source>
        <dbReference type="ARBA" id="ARBA00023098"/>
    </source>
</evidence>
<dbReference type="InterPro" id="IPR025202">
    <property type="entry name" value="PLD-like_dom"/>
</dbReference>
<dbReference type="PROSITE" id="PS50035">
    <property type="entry name" value="PLD"/>
    <property type="match status" value="2"/>
</dbReference>
<dbReference type="GO" id="GO:0008808">
    <property type="term" value="F:cardiolipin synthase activity"/>
    <property type="evidence" value="ECO:0007669"/>
    <property type="project" value="UniProtKB-UniRule"/>
</dbReference>
<keyword evidence="3" id="KW-0444">Lipid biosynthesis</keyword>
<dbReference type="AlphaFoldDB" id="D6SMS7"/>
<organism evidence="15 16">
    <name type="scientific">Desulfonatronospira thiodismutans ASO3-1</name>
    <dbReference type="NCBI Taxonomy" id="555779"/>
    <lineage>
        <taxon>Bacteria</taxon>
        <taxon>Pseudomonadati</taxon>
        <taxon>Thermodesulfobacteriota</taxon>
        <taxon>Desulfovibrionia</taxon>
        <taxon>Desulfovibrionales</taxon>
        <taxon>Desulfonatronovibrionaceae</taxon>
        <taxon>Desulfonatronospira</taxon>
    </lineage>
</organism>
<keyword evidence="5 13" id="KW-0812">Transmembrane</keyword>
<keyword evidence="7 13" id="KW-1133">Transmembrane helix</keyword>
<evidence type="ECO:0000256" key="7">
    <source>
        <dbReference type="ARBA" id="ARBA00022989"/>
    </source>
</evidence>
<keyword evidence="6" id="KW-0677">Repeat</keyword>
<evidence type="ECO:0000256" key="11">
    <source>
        <dbReference type="ARBA" id="ARBA00023264"/>
    </source>
</evidence>
<dbReference type="EMBL" id="ACJN02000001">
    <property type="protein sequence ID" value="EFI35988.1"/>
    <property type="molecule type" value="Genomic_DNA"/>
</dbReference>
<evidence type="ECO:0000313" key="16">
    <source>
        <dbReference type="Proteomes" id="UP000005496"/>
    </source>
</evidence>
<evidence type="ECO:0000256" key="2">
    <source>
        <dbReference type="ARBA" id="ARBA00022475"/>
    </source>
</evidence>
<evidence type="ECO:0000256" key="12">
    <source>
        <dbReference type="NCBIfam" id="TIGR04265"/>
    </source>
</evidence>
<protein>
    <recommendedName>
        <fullName evidence="12">Cardiolipin synthase</fullName>
        <ecNumber evidence="12">2.7.8.-</ecNumber>
    </recommendedName>
</protein>
<evidence type="ECO:0000256" key="10">
    <source>
        <dbReference type="ARBA" id="ARBA00023209"/>
    </source>
</evidence>
<evidence type="ECO:0000256" key="3">
    <source>
        <dbReference type="ARBA" id="ARBA00022516"/>
    </source>
</evidence>
<dbReference type="Proteomes" id="UP000005496">
    <property type="component" value="Unassembled WGS sequence"/>
</dbReference>
<dbReference type="PANTHER" id="PTHR21248">
    <property type="entry name" value="CARDIOLIPIN SYNTHASE"/>
    <property type="match status" value="1"/>
</dbReference>
<dbReference type="eggNOG" id="COG1502">
    <property type="taxonomic scope" value="Bacteria"/>
</dbReference>
<keyword evidence="4" id="KW-0808">Transferase</keyword>
<comment type="caution">
    <text evidence="15">The sequence shown here is derived from an EMBL/GenBank/DDBJ whole genome shotgun (WGS) entry which is preliminary data.</text>
</comment>
<evidence type="ECO:0000256" key="13">
    <source>
        <dbReference type="SAM" id="Phobius"/>
    </source>
</evidence>
<keyword evidence="11" id="KW-1208">Phospholipid metabolism</keyword>
<dbReference type="Pfam" id="PF13396">
    <property type="entry name" value="PLDc_N"/>
    <property type="match status" value="1"/>
</dbReference>
<keyword evidence="8" id="KW-0443">Lipid metabolism</keyword>
<keyword evidence="2" id="KW-1003">Cell membrane</keyword>
<dbReference type="RefSeq" id="WP_008869116.1">
    <property type="nucleotide sequence ID" value="NZ_ACJN02000001.1"/>
</dbReference>
<evidence type="ECO:0000256" key="4">
    <source>
        <dbReference type="ARBA" id="ARBA00022679"/>
    </source>
</evidence>
<feature type="domain" description="PLD phosphodiesterase" evidence="14">
    <location>
        <begin position="217"/>
        <end position="244"/>
    </location>
</feature>
<evidence type="ECO:0000313" key="15">
    <source>
        <dbReference type="EMBL" id="EFI35988.1"/>
    </source>
</evidence>
<gene>
    <name evidence="15" type="ORF">Dthio_PD3430</name>
</gene>
<proteinExistence type="predicted"/>
<dbReference type="NCBIfam" id="TIGR04265">
    <property type="entry name" value="bac_cardiolipin"/>
    <property type="match status" value="1"/>
</dbReference>
<dbReference type="CDD" id="cd09163">
    <property type="entry name" value="PLDc_CLS_unchar2_2"/>
    <property type="match status" value="1"/>
</dbReference>
<evidence type="ECO:0000256" key="1">
    <source>
        <dbReference type="ARBA" id="ARBA00004651"/>
    </source>
</evidence>
<dbReference type="GO" id="GO:0005886">
    <property type="term" value="C:plasma membrane"/>
    <property type="evidence" value="ECO:0007669"/>
    <property type="project" value="UniProtKB-SubCell"/>
</dbReference>
<dbReference type="Gene3D" id="3.30.870.10">
    <property type="entry name" value="Endonuclease Chain A"/>
    <property type="match status" value="2"/>
</dbReference>
<evidence type="ECO:0000256" key="5">
    <source>
        <dbReference type="ARBA" id="ARBA00022692"/>
    </source>
</evidence>
<dbReference type="SMART" id="SM00155">
    <property type="entry name" value="PLDc"/>
    <property type="match status" value="2"/>
</dbReference>
<dbReference type="CDD" id="cd09157">
    <property type="entry name" value="PLDc_CLS_unchar2_1"/>
    <property type="match status" value="1"/>
</dbReference>
<feature type="domain" description="PLD phosphodiesterase" evidence="14">
    <location>
        <begin position="399"/>
        <end position="421"/>
    </location>
</feature>
<dbReference type="GO" id="GO:0032049">
    <property type="term" value="P:cardiolipin biosynthetic process"/>
    <property type="evidence" value="ECO:0007669"/>
    <property type="project" value="UniProtKB-UniRule"/>
</dbReference>
<comment type="subcellular location">
    <subcellularLocation>
        <location evidence="1">Cell membrane</location>
        <topology evidence="1">Multi-pass membrane protein</topology>
    </subcellularLocation>
</comment>
<keyword evidence="16" id="KW-1185">Reference proteome</keyword>
<dbReference type="EC" id="2.7.8.-" evidence="12"/>
<name>D6SMS7_9BACT</name>
<dbReference type="InterPro" id="IPR027379">
    <property type="entry name" value="CLS_N"/>
</dbReference>
<evidence type="ECO:0000259" key="14">
    <source>
        <dbReference type="PROSITE" id="PS50035"/>
    </source>
</evidence>
<keyword evidence="9 13" id="KW-0472">Membrane</keyword>
<reference evidence="15" key="1">
    <citation type="submission" date="2010-05" db="EMBL/GenBank/DDBJ databases">
        <title>The draft genome of Desulfonatronospira thiodismutans ASO3-1.</title>
        <authorList>
            <consortium name="US DOE Joint Genome Institute (JGI-PGF)"/>
            <person name="Lucas S."/>
            <person name="Copeland A."/>
            <person name="Lapidus A."/>
            <person name="Cheng J.-F."/>
            <person name="Bruce D."/>
            <person name="Goodwin L."/>
            <person name="Pitluck S."/>
            <person name="Chertkov O."/>
            <person name="Brettin T."/>
            <person name="Detter J.C."/>
            <person name="Han C."/>
            <person name="Land M.L."/>
            <person name="Hauser L."/>
            <person name="Kyrpides N."/>
            <person name="Mikhailova N."/>
            <person name="Muyzer G."/>
            <person name="Woyke T."/>
        </authorList>
    </citation>
    <scope>NUCLEOTIDE SEQUENCE [LARGE SCALE GENOMIC DNA]</scope>
    <source>
        <strain evidence="15">ASO3-1</strain>
    </source>
</reference>
<feature type="transmembrane region" description="Helical" evidence="13">
    <location>
        <begin position="6"/>
        <end position="26"/>
    </location>
</feature>
<dbReference type="PANTHER" id="PTHR21248:SF22">
    <property type="entry name" value="PHOSPHOLIPASE D"/>
    <property type="match status" value="1"/>
</dbReference>
<sequence>MQAVEWVVVGIILFFNFLAAGHALLYKRDPKGAWAWIVTCLLVPTLGPVLYFLLGINRVKTRAKKLKWYWPHWDTDIYPSTQKLAPAEKKVRDFEISPDFHQLAQLSEAISRRPLLQGNRVTPLYNGEQAYPEMLAAINRAQKSIYLVTFIFESNDTGQQFANALSKAVQRGVDVRVLVDGIGEYYSWPRIGKTLKDKGVPFVRFLPPRLYPPSPFINLRYHRKMLIVDSEFGFTGGMNLGDRHLVTKLNNRKRKQDVHFKFSGAVVNQMEEVFMEDWGFCTGDYSKSPRQKVARAHQGEAVCRTITVGPNQDLDKLRILLTGIVSQARKRILIMTPYFLPSQELIVALQTAALKGLEVSVVLPEKNNLPYVHWATRNMLWEILQSGVKVFYQPPPFAHSKLFVADDSYALIGSANMDPRSLRLNFELVVEVYEKRLAGKLARHIRSRIRESHETTLHEVDNRPLPVRTRDSFCWLFSPYL</sequence>
<evidence type="ECO:0000256" key="6">
    <source>
        <dbReference type="ARBA" id="ARBA00022737"/>
    </source>
</evidence>
<dbReference type="OrthoDB" id="9762009at2"/>
<accession>D6SMS7</accession>
<dbReference type="InterPro" id="IPR022924">
    <property type="entry name" value="Cardiolipin_synthase"/>
</dbReference>
<dbReference type="Pfam" id="PF13091">
    <property type="entry name" value="PLDc_2"/>
    <property type="match status" value="2"/>
</dbReference>
<keyword evidence="10" id="KW-0594">Phospholipid biosynthesis</keyword>
<evidence type="ECO:0000256" key="9">
    <source>
        <dbReference type="ARBA" id="ARBA00023136"/>
    </source>
</evidence>
<feature type="transmembrane region" description="Helical" evidence="13">
    <location>
        <begin position="33"/>
        <end position="54"/>
    </location>
</feature>
<dbReference type="InterPro" id="IPR001736">
    <property type="entry name" value="PLipase_D/transphosphatidylase"/>
</dbReference>